<gene>
    <name evidence="4" type="ORF">ABWT76_003218</name>
</gene>
<dbReference type="EMBL" id="CP159837">
    <property type="protein sequence ID" value="XCM34608.1"/>
    <property type="molecule type" value="Genomic_DNA"/>
</dbReference>
<dbReference type="RefSeq" id="WP_054464480.1">
    <property type="nucleotide sequence ID" value="NZ_CP159837.1"/>
</dbReference>
<feature type="compositionally biased region" description="Polar residues" evidence="1">
    <location>
        <begin position="630"/>
        <end position="642"/>
    </location>
</feature>
<dbReference type="SMART" id="SM00332">
    <property type="entry name" value="PP2Cc"/>
    <property type="match status" value="1"/>
</dbReference>
<name>A0AAU8J669_9CYAN</name>
<organism evidence="4">
    <name type="scientific">Planktothricoides raciborskii GIHE-MW2</name>
    <dbReference type="NCBI Taxonomy" id="2792601"/>
    <lineage>
        <taxon>Bacteria</taxon>
        <taxon>Bacillati</taxon>
        <taxon>Cyanobacteriota</taxon>
        <taxon>Cyanophyceae</taxon>
        <taxon>Oscillatoriophycideae</taxon>
        <taxon>Oscillatoriales</taxon>
        <taxon>Oscillatoriaceae</taxon>
        <taxon>Planktothricoides</taxon>
    </lineage>
</organism>
<dbReference type="SMART" id="SM00331">
    <property type="entry name" value="PP2C_SIG"/>
    <property type="match status" value="1"/>
</dbReference>
<evidence type="ECO:0000313" key="4">
    <source>
        <dbReference type="EMBL" id="XCM34608.1"/>
    </source>
</evidence>
<feature type="region of interest" description="Disordered" evidence="1">
    <location>
        <begin position="630"/>
        <end position="659"/>
    </location>
</feature>
<keyword evidence="2" id="KW-0812">Transmembrane</keyword>
<feature type="domain" description="PPM-type phosphatase" evidence="3">
    <location>
        <begin position="279"/>
        <end position="539"/>
    </location>
</feature>
<proteinExistence type="predicted"/>
<dbReference type="AlphaFoldDB" id="A0AAU8J669"/>
<dbReference type="Gene3D" id="3.60.40.10">
    <property type="entry name" value="PPM-type phosphatase domain"/>
    <property type="match status" value="1"/>
</dbReference>
<accession>A0AAU8J669</accession>
<evidence type="ECO:0000256" key="1">
    <source>
        <dbReference type="SAM" id="MobiDB-lite"/>
    </source>
</evidence>
<keyword evidence="2" id="KW-1133">Transmembrane helix</keyword>
<dbReference type="CDD" id="cd00143">
    <property type="entry name" value="PP2Cc"/>
    <property type="match status" value="1"/>
</dbReference>
<reference evidence="4" key="1">
    <citation type="submission" date="2024-07" db="EMBL/GenBank/DDBJ databases">
        <authorList>
            <person name="Kim Y.J."/>
            <person name="Jeong J.Y."/>
        </authorList>
    </citation>
    <scope>NUCLEOTIDE SEQUENCE</scope>
    <source>
        <strain evidence="4">GIHE-MW2</strain>
    </source>
</reference>
<feature type="transmembrane region" description="Helical" evidence="2">
    <location>
        <begin position="601"/>
        <end position="621"/>
    </location>
</feature>
<dbReference type="SUPFAM" id="SSF81606">
    <property type="entry name" value="PP2C-like"/>
    <property type="match status" value="1"/>
</dbReference>
<dbReference type="InterPro" id="IPR036457">
    <property type="entry name" value="PPM-type-like_dom_sf"/>
</dbReference>
<feature type="region of interest" description="Disordered" evidence="1">
    <location>
        <begin position="282"/>
        <end position="305"/>
    </location>
</feature>
<feature type="region of interest" description="Disordered" evidence="1">
    <location>
        <begin position="565"/>
        <end position="594"/>
    </location>
</feature>
<evidence type="ECO:0000256" key="2">
    <source>
        <dbReference type="SAM" id="Phobius"/>
    </source>
</evidence>
<protein>
    <submittedName>
        <fullName evidence="4">Protein phosphatase 2C domain-containing protein</fullName>
    </submittedName>
</protein>
<sequence>MQTPAATIICPNYTCEQPNAEHHQFCEKCRTPLPKRYLWVVGTGVQKFKEKFKDLKSGEVLADRYVLKGDRLLLDTKPGKVPDVPVEIPDLILPYLRLFSHRIHVPQVYGQLVDQKISSSGLWLLEQGPIYAEIPTPSGSEARETPPPQTGKLMPPLIGQWAKASPLRQLNWLWQIANLWHPFMGEGVAGSLLNPELIRVEGSIVRLLELRLDSKFPTLENLGQFWSQWVSTANPLIAPFLEKLCQLLIDGEIKTSDQLVALLDRGLNVCGQLQQREYAIATDTNQGPSRRRNEDACYPNESSTKLTSESGLSSLAIVCDGIGGHEGGNVASNMAIDAVKKHIQQQQTSKANLTDPRTITTTLVQAAGAANEAISAKNDSQQKQGRQRMGTTLVMSYTHAHELYITHVGDSRAYWINRSGCRQVTIDDDVASRHVCFGYILYRDALQQPSSGSLVQALGMGPSAHLHPSVERFVIDEDCLFLLCSDGLSDNDRVEQYWQSKILPVLNGELSLTQGVNLLIDLANYHNGHDNVTVALVHCRVSPNETAQITPEALLAELEQIPLPLMHPDAHPDEDTELPGQEVSSSAPTKLATRPTGSRPFLPILLAIVLVVGLGIVAFYLNSLNNMTGSNNSESNPENRLATNSQDNSTTSSNPPVSVQWEDLTTGTLYQIKADSNVSESPLSLYKNKSKNKSEEIAKIATDTVILVKEKPGNITGDTEKWLQVQVCPPEDPPLGDKIKSQLGWIPFGELNQAQINLEKSDKKYTNGPCVVNN</sequence>
<dbReference type="InterPro" id="IPR001932">
    <property type="entry name" value="PPM-type_phosphatase-like_dom"/>
</dbReference>
<dbReference type="PROSITE" id="PS51746">
    <property type="entry name" value="PPM_2"/>
    <property type="match status" value="1"/>
</dbReference>
<evidence type="ECO:0000259" key="3">
    <source>
        <dbReference type="PROSITE" id="PS51746"/>
    </source>
</evidence>
<dbReference type="Pfam" id="PF13672">
    <property type="entry name" value="PP2C_2"/>
    <property type="match status" value="1"/>
</dbReference>
<keyword evidence="2" id="KW-0472">Membrane</keyword>
<feature type="compositionally biased region" description="Low complexity" evidence="1">
    <location>
        <begin position="643"/>
        <end position="654"/>
    </location>
</feature>